<dbReference type="RefSeq" id="WP_276281340.1">
    <property type="nucleotide sequence ID" value="NZ_CP119809.1"/>
</dbReference>
<feature type="transmembrane region" description="Helical" evidence="1">
    <location>
        <begin position="103"/>
        <end position="123"/>
    </location>
</feature>
<keyword evidence="1" id="KW-0472">Membrane</keyword>
<dbReference type="Proteomes" id="UP001596407">
    <property type="component" value="Unassembled WGS sequence"/>
</dbReference>
<keyword evidence="1" id="KW-0812">Transmembrane</keyword>
<comment type="caution">
    <text evidence="2">The sequence shown here is derived from an EMBL/GenBank/DDBJ whole genome shotgun (WGS) entry which is preliminary data.</text>
</comment>
<accession>A0ABD5WPK0</accession>
<keyword evidence="3" id="KW-1185">Reference proteome</keyword>
<reference evidence="2 3" key="1">
    <citation type="journal article" date="2019" name="Int. J. Syst. Evol. Microbiol.">
        <title>The Global Catalogue of Microorganisms (GCM) 10K type strain sequencing project: providing services to taxonomists for standard genome sequencing and annotation.</title>
        <authorList>
            <consortium name="The Broad Institute Genomics Platform"/>
            <consortium name="The Broad Institute Genome Sequencing Center for Infectious Disease"/>
            <person name="Wu L."/>
            <person name="Ma J."/>
        </authorList>
    </citation>
    <scope>NUCLEOTIDE SEQUENCE [LARGE SCALE GENOMIC DNA]</scope>
    <source>
        <strain evidence="2 3">DT72</strain>
    </source>
</reference>
<evidence type="ECO:0000313" key="3">
    <source>
        <dbReference type="Proteomes" id="UP001596407"/>
    </source>
</evidence>
<dbReference type="EMBL" id="JBHSZH010000005">
    <property type="protein sequence ID" value="MFC7080790.1"/>
    <property type="molecule type" value="Genomic_DNA"/>
</dbReference>
<feature type="transmembrane region" description="Helical" evidence="1">
    <location>
        <begin position="32"/>
        <end position="55"/>
    </location>
</feature>
<name>A0ABD5WPK0_9EURY</name>
<dbReference type="AlphaFoldDB" id="A0ABD5WPK0"/>
<dbReference type="GeneID" id="79302534"/>
<sequence>MATETRSGGPVRRTVSRTGFAVRAALGRRDGFAAFAATTVGYLLAYLYGVGHLAFGGDGEVGVLVVADPLSRLFQRSLGHLSFEPVALVEFGVGTYLFSLNTLLGLAIAALVGVNLAVTYLAWRRPKACGVGASEASTGLLAGIPALLSGAACCGPVVLVVLGIQASGALLTAFQWLIPVAVVLLVGSLLWVARSVDPAAV</sequence>
<feature type="transmembrane region" description="Helical" evidence="1">
    <location>
        <begin position="144"/>
        <end position="167"/>
    </location>
</feature>
<feature type="transmembrane region" description="Helical" evidence="1">
    <location>
        <begin position="173"/>
        <end position="193"/>
    </location>
</feature>
<proteinExistence type="predicted"/>
<evidence type="ECO:0000313" key="2">
    <source>
        <dbReference type="EMBL" id="MFC7080790.1"/>
    </source>
</evidence>
<evidence type="ECO:0000256" key="1">
    <source>
        <dbReference type="SAM" id="Phobius"/>
    </source>
</evidence>
<keyword evidence="1" id="KW-1133">Transmembrane helix</keyword>
<protein>
    <submittedName>
        <fullName evidence="2">Uncharacterized protein</fullName>
    </submittedName>
</protein>
<gene>
    <name evidence="2" type="ORF">ACFQJ6_12395</name>
</gene>
<organism evidence="2 3">
    <name type="scientific">Halorussus caseinilyticus</name>
    <dbReference type="NCBI Taxonomy" id="3034025"/>
    <lineage>
        <taxon>Archaea</taxon>
        <taxon>Methanobacteriati</taxon>
        <taxon>Methanobacteriota</taxon>
        <taxon>Stenosarchaea group</taxon>
        <taxon>Halobacteria</taxon>
        <taxon>Halobacteriales</taxon>
        <taxon>Haladaptataceae</taxon>
        <taxon>Halorussus</taxon>
    </lineage>
</organism>